<sequence length="323" mass="34400">MAYMSMRSPLFPFAIVIALALAPCSYGLNQPTRQSSSLASTSTTLNYHGGPLLSTPGSINIYLVWYGTFPPQEMAPIQDFFASLGSSGGQQKPTVATWWSTILAYKDKAGKPVSGRVRVAAFHEDKTCSLGKNIKRPQIANYVKKMMDTKVFPFDSNGVHLFLTAKDVVVERFCSGSCGFHENMVVSPRGRVVYAHVGDPGTQCPGLCAWPYAIPAYGPPGNPLVSPNGIGIDGMIMNIATILAGAATNPFKTGYFQGNALAPLEAVTACPGIFGPGAYPGYPGELIVDKLTKASYNAYGANGKKFLLPAIWDLKGLNCKALA</sequence>
<evidence type="ECO:0000313" key="7">
    <source>
        <dbReference type="EMBL" id="RVW59968.1"/>
    </source>
</evidence>
<evidence type="ECO:0000256" key="2">
    <source>
        <dbReference type="ARBA" id="ARBA00022523"/>
    </source>
</evidence>
<evidence type="ECO:0000256" key="6">
    <source>
        <dbReference type="SAM" id="SignalP"/>
    </source>
</evidence>
<feature type="signal peptide" evidence="6">
    <location>
        <begin position="1"/>
        <end position="27"/>
    </location>
</feature>
<dbReference type="InterPro" id="IPR006766">
    <property type="entry name" value="EXORDIUM-like"/>
</dbReference>
<dbReference type="PANTHER" id="PTHR31279">
    <property type="entry name" value="PROTEIN EXORDIUM-LIKE 5"/>
    <property type="match status" value="1"/>
</dbReference>
<evidence type="ECO:0000256" key="4">
    <source>
        <dbReference type="ARBA" id="ARBA00022729"/>
    </source>
</evidence>
<comment type="similarity">
    <text evidence="5">Belongs to the EXORDIUM family.</text>
</comment>
<evidence type="ECO:0000256" key="3">
    <source>
        <dbReference type="ARBA" id="ARBA00022525"/>
    </source>
</evidence>
<dbReference type="Proteomes" id="UP000288805">
    <property type="component" value="Unassembled WGS sequence"/>
</dbReference>
<evidence type="ECO:0000256" key="5">
    <source>
        <dbReference type="ARBA" id="ARBA00023591"/>
    </source>
</evidence>
<keyword evidence="2" id="KW-0052">Apoplast</keyword>
<comment type="caution">
    <text evidence="7">The sequence shown here is derived from an EMBL/GenBank/DDBJ whole genome shotgun (WGS) entry which is preliminary data.</text>
</comment>
<proteinExistence type="inferred from homology"/>
<keyword evidence="3" id="KW-0964">Secreted</keyword>
<dbReference type="AlphaFoldDB" id="A0A438FJ04"/>
<reference evidence="7 8" key="1">
    <citation type="journal article" date="2018" name="PLoS Genet.">
        <title>Population sequencing reveals clonal diversity and ancestral inbreeding in the grapevine cultivar Chardonnay.</title>
        <authorList>
            <person name="Roach M.J."/>
            <person name="Johnson D.L."/>
            <person name="Bohlmann J."/>
            <person name="van Vuuren H.J."/>
            <person name="Jones S.J."/>
            <person name="Pretorius I.S."/>
            <person name="Schmidt S.A."/>
            <person name="Borneman A.R."/>
        </authorList>
    </citation>
    <scope>NUCLEOTIDE SEQUENCE [LARGE SCALE GENOMIC DNA]</scope>
    <source>
        <strain evidence="8">cv. Chardonnay</strain>
        <tissue evidence="7">Leaf</tissue>
    </source>
</reference>
<dbReference type="PANTHER" id="PTHR31279:SF58">
    <property type="entry name" value="PROTEIN EXORDIUM-LIKE 2"/>
    <property type="match status" value="1"/>
</dbReference>
<evidence type="ECO:0000256" key="1">
    <source>
        <dbReference type="ARBA" id="ARBA00004271"/>
    </source>
</evidence>
<protein>
    <submittedName>
        <fullName evidence="7">Protein EXORDIUM-like 2</fullName>
    </submittedName>
</protein>
<evidence type="ECO:0000313" key="8">
    <source>
        <dbReference type="Proteomes" id="UP000288805"/>
    </source>
</evidence>
<organism evidence="7 8">
    <name type="scientific">Vitis vinifera</name>
    <name type="common">Grape</name>
    <dbReference type="NCBI Taxonomy" id="29760"/>
    <lineage>
        <taxon>Eukaryota</taxon>
        <taxon>Viridiplantae</taxon>
        <taxon>Streptophyta</taxon>
        <taxon>Embryophyta</taxon>
        <taxon>Tracheophyta</taxon>
        <taxon>Spermatophyta</taxon>
        <taxon>Magnoliopsida</taxon>
        <taxon>eudicotyledons</taxon>
        <taxon>Gunneridae</taxon>
        <taxon>Pentapetalae</taxon>
        <taxon>rosids</taxon>
        <taxon>Vitales</taxon>
        <taxon>Vitaceae</taxon>
        <taxon>Viteae</taxon>
        <taxon>Vitis</taxon>
    </lineage>
</organism>
<dbReference type="EMBL" id="QGNW01000872">
    <property type="protein sequence ID" value="RVW59968.1"/>
    <property type="molecule type" value="Genomic_DNA"/>
</dbReference>
<dbReference type="GO" id="GO:0048046">
    <property type="term" value="C:apoplast"/>
    <property type="evidence" value="ECO:0007669"/>
    <property type="project" value="UniProtKB-SubCell"/>
</dbReference>
<gene>
    <name evidence="7" type="primary">EXL2_0</name>
    <name evidence="7" type="ORF">CK203_083414</name>
</gene>
<feature type="chain" id="PRO_5019173949" evidence="6">
    <location>
        <begin position="28"/>
        <end position="323"/>
    </location>
</feature>
<accession>A0A438FJ04</accession>
<name>A0A438FJ04_VITVI</name>
<comment type="subcellular location">
    <subcellularLocation>
        <location evidence="1">Secreted</location>
        <location evidence="1">Extracellular space</location>
        <location evidence="1">Apoplast</location>
    </subcellularLocation>
</comment>
<keyword evidence="4 6" id="KW-0732">Signal</keyword>
<dbReference type="Pfam" id="PF04674">
    <property type="entry name" value="Phi_1"/>
    <property type="match status" value="1"/>
</dbReference>